<evidence type="ECO:0000256" key="2">
    <source>
        <dbReference type="ARBA" id="ARBA00022617"/>
    </source>
</evidence>
<dbReference type="PRINTS" id="PR00359">
    <property type="entry name" value="BP450"/>
</dbReference>
<keyword evidence="3" id="KW-0479">Metal-binding</keyword>
<dbReference type="InterPro" id="IPR002397">
    <property type="entry name" value="Cyt_P450_B"/>
</dbReference>
<protein>
    <recommendedName>
        <fullName evidence="8">Cytochrome P450</fullName>
    </recommendedName>
</protein>
<keyword evidence="2" id="KW-0349">Heme</keyword>
<dbReference type="GO" id="GO:0008395">
    <property type="term" value="F:steroid hydroxylase activity"/>
    <property type="evidence" value="ECO:0007669"/>
    <property type="project" value="TreeGrafter"/>
</dbReference>
<evidence type="ECO:0000256" key="4">
    <source>
        <dbReference type="ARBA" id="ARBA00023002"/>
    </source>
</evidence>
<dbReference type="PANTHER" id="PTHR46696:SF4">
    <property type="entry name" value="BIOTIN BIOSYNTHESIS CYTOCHROME P450"/>
    <property type="match status" value="1"/>
</dbReference>
<evidence type="ECO:0000256" key="3">
    <source>
        <dbReference type="ARBA" id="ARBA00022723"/>
    </source>
</evidence>
<dbReference type="EMBL" id="UINC01000230">
    <property type="protein sequence ID" value="SUZ51606.1"/>
    <property type="molecule type" value="Genomic_DNA"/>
</dbReference>
<gene>
    <name evidence="7" type="ORF">METZ01_LOCUS4460</name>
</gene>
<evidence type="ECO:0008006" key="8">
    <source>
        <dbReference type="Google" id="ProtNLM"/>
    </source>
</evidence>
<dbReference type="PROSITE" id="PS00086">
    <property type="entry name" value="CYTOCHROME_P450"/>
    <property type="match status" value="1"/>
</dbReference>
<proteinExistence type="inferred from homology"/>
<dbReference type="GO" id="GO:0036199">
    <property type="term" value="F:cholest-4-en-3-one 26-monooxygenase activity"/>
    <property type="evidence" value="ECO:0007669"/>
    <property type="project" value="TreeGrafter"/>
</dbReference>
<dbReference type="InterPro" id="IPR017972">
    <property type="entry name" value="Cyt_P450_CS"/>
</dbReference>
<dbReference type="GO" id="GO:0020037">
    <property type="term" value="F:heme binding"/>
    <property type="evidence" value="ECO:0007669"/>
    <property type="project" value="InterPro"/>
</dbReference>
<dbReference type="InterPro" id="IPR001128">
    <property type="entry name" value="Cyt_P450"/>
</dbReference>
<evidence type="ECO:0000256" key="5">
    <source>
        <dbReference type="ARBA" id="ARBA00023004"/>
    </source>
</evidence>
<keyword evidence="4" id="KW-0560">Oxidoreductase</keyword>
<dbReference type="FunFam" id="1.10.630.10:FF:000018">
    <property type="entry name" value="Cytochrome P450 monooxygenase"/>
    <property type="match status" value="1"/>
</dbReference>
<keyword evidence="6" id="KW-0503">Monooxygenase</keyword>
<accession>A0A381NAJ9</accession>
<reference evidence="7" key="1">
    <citation type="submission" date="2018-05" db="EMBL/GenBank/DDBJ databases">
        <authorList>
            <person name="Lanie J.A."/>
            <person name="Ng W.-L."/>
            <person name="Kazmierczak K.M."/>
            <person name="Andrzejewski T.M."/>
            <person name="Davidsen T.M."/>
            <person name="Wayne K.J."/>
            <person name="Tettelin H."/>
            <person name="Glass J.I."/>
            <person name="Rusch D."/>
            <person name="Podicherti R."/>
            <person name="Tsui H.-C.T."/>
            <person name="Winkler M.E."/>
        </authorList>
    </citation>
    <scope>NUCLEOTIDE SEQUENCE</scope>
</reference>
<dbReference type="AlphaFoldDB" id="A0A381NAJ9"/>
<sequence>MTGAHPDLGDFDILDPEVQQCPHLYYAAMRESCPVFLAEAAGTEFYLISRHEDVMRVLMDPGTFSSKFGRSGLPPSKEAVKRLIEVQEEYGAYPRRDTLLTVDPPEHTRYRKLVSRAFTSRAIADLEPFIRSLTNELIDRFLPTGRCEFVEEFAVPLPVAVIARALNVPGDRLEDFKRWSDDAVAGTGRELTVDEQVECEKSIIEFQHYFAEQLDQRRAEPRGDILTNLVQARIDIQEEPDLPDEPLSTEEILSILQQILVAGNETTTKLLTEAMLLLSERPEVWNQLQTDPTMAGRVAEESLRLSSPTQGMWRIATRDVDVAGTSIPAGSRVVIMYASANRDETLFPDGDSFEPNRDNLSQHLSFGKGNHFCLGASLSRLETTVALEELSRRIHSFSLSSGNEIQYQPSFMLRGLKRLDLELTTS</sequence>
<dbReference type="InterPro" id="IPR036396">
    <property type="entry name" value="Cyt_P450_sf"/>
</dbReference>
<comment type="similarity">
    <text evidence="1">Belongs to the cytochrome P450 family.</text>
</comment>
<name>A0A381NAJ9_9ZZZZ</name>
<evidence type="ECO:0000313" key="7">
    <source>
        <dbReference type="EMBL" id="SUZ51606.1"/>
    </source>
</evidence>
<dbReference type="SUPFAM" id="SSF48264">
    <property type="entry name" value="Cytochrome P450"/>
    <property type="match status" value="1"/>
</dbReference>
<organism evidence="7">
    <name type="scientific">marine metagenome</name>
    <dbReference type="NCBI Taxonomy" id="408172"/>
    <lineage>
        <taxon>unclassified sequences</taxon>
        <taxon>metagenomes</taxon>
        <taxon>ecological metagenomes</taxon>
    </lineage>
</organism>
<dbReference type="PRINTS" id="PR00385">
    <property type="entry name" value="P450"/>
</dbReference>
<dbReference type="CDD" id="cd11078">
    <property type="entry name" value="CYP130-like"/>
    <property type="match status" value="1"/>
</dbReference>
<dbReference type="Pfam" id="PF00067">
    <property type="entry name" value="p450"/>
    <property type="match status" value="1"/>
</dbReference>
<dbReference type="GO" id="GO:0006707">
    <property type="term" value="P:cholesterol catabolic process"/>
    <property type="evidence" value="ECO:0007669"/>
    <property type="project" value="TreeGrafter"/>
</dbReference>
<keyword evidence="5" id="KW-0408">Iron</keyword>
<evidence type="ECO:0000256" key="6">
    <source>
        <dbReference type="ARBA" id="ARBA00023033"/>
    </source>
</evidence>
<dbReference type="GO" id="GO:0005506">
    <property type="term" value="F:iron ion binding"/>
    <property type="evidence" value="ECO:0007669"/>
    <property type="project" value="InterPro"/>
</dbReference>
<dbReference type="Gene3D" id="1.10.630.10">
    <property type="entry name" value="Cytochrome P450"/>
    <property type="match status" value="1"/>
</dbReference>
<evidence type="ECO:0000256" key="1">
    <source>
        <dbReference type="ARBA" id="ARBA00010617"/>
    </source>
</evidence>
<dbReference type="PANTHER" id="PTHR46696">
    <property type="entry name" value="P450, PUTATIVE (EUROFUNG)-RELATED"/>
    <property type="match status" value="1"/>
</dbReference>